<dbReference type="AlphaFoldDB" id="A0AAI9ZR62"/>
<keyword evidence="1" id="KW-0175">Coiled coil</keyword>
<feature type="coiled-coil region" evidence="1">
    <location>
        <begin position="5"/>
        <end position="71"/>
    </location>
</feature>
<evidence type="ECO:0000313" key="2">
    <source>
        <dbReference type="EMBL" id="KAK1635309.1"/>
    </source>
</evidence>
<protein>
    <submittedName>
        <fullName evidence="2">Uncharacterized protein</fullName>
    </submittedName>
</protein>
<sequence length="77" mass="8982">MGNEVQEAQAHIEVLKDEIDKLKRQIKDFKQLLDQMVTKKFELVIVLQQAKVEHGNEKARLKKDYNNAMNQNTAIMT</sequence>
<evidence type="ECO:0000313" key="3">
    <source>
        <dbReference type="Proteomes" id="UP001243989"/>
    </source>
</evidence>
<gene>
    <name evidence="2" type="ORF">BDP81DRAFT_395759</name>
</gene>
<name>A0AAI9ZR62_9PEZI</name>
<organism evidence="2 3">
    <name type="scientific">Colletotrichum phormii</name>
    <dbReference type="NCBI Taxonomy" id="359342"/>
    <lineage>
        <taxon>Eukaryota</taxon>
        <taxon>Fungi</taxon>
        <taxon>Dikarya</taxon>
        <taxon>Ascomycota</taxon>
        <taxon>Pezizomycotina</taxon>
        <taxon>Sordariomycetes</taxon>
        <taxon>Hypocreomycetidae</taxon>
        <taxon>Glomerellales</taxon>
        <taxon>Glomerellaceae</taxon>
        <taxon>Colletotrichum</taxon>
        <taxon>Colletotrichum acutatum species complex</taxon>
    </lineage>
</organism>
<evidence type="ECO:0000256" key="1">
    <source>
        <dbReference type="SAM" id="Coils"/>
    </source>
</evidence>
<dbReference type="GeneID" id="85472967"/>
<dbReference type="EMBL" id="JAHMHQ010000013">
    <property type="protein sequence ID" value="KAK1635309.1"/>
    <property type="molecule type" value="Genomic_DNA"/>
</dbReference>
<comment type="caution">
    <text evidence="2">The sequence shown here is derived from an EMBL/GenBank/DDBJ whole genome shotgun (WGS) entry which is preliminary data.</text>
</comment>
<dbReference type="RefSeq" id="XP_060443916.1">
    <property type="nucleotide sequence ID" value="XM_060588105.1"/>
</dbReference>
<proteinExistence type="predicted"/>
<keyword evidence="3" id="KW-1185">Reference proteome</keyword>
<dbReference type="Proteomes" id="UP001243989">
    <property type="component" value="Unassembled WGS sequence"/>
</dbReference>
<accession>A0AAI9ZR62</accession>
<reference evidence="2" key="1">
    <citation type="submission" date="2021-06" db="EMBL/GenBank/DDBJ databases">
        <title>Comparative genomics, transcriptomics and evolutionary studies reveal genomic signatures of adaptation to plant cell wall in hemibiotrophic fungi.</title>
        <authorList>
            <consortium name="DOE Joint Genome Institute"/>
            <person name="Baroncelli R."/>
            <person name="Diaz J.F."/>
            <person name="Benocci T."/>
            <person name="Peng M."/>
            <person name="Battaglia E."/>
            <person name="Haridas S."/>
            <person name="Andreopoulos W."/>
            <person name="Labutti K."/>
            <person name="Pangilinan J."/>
            <person name="Floch G.L."/>
            <person name="Makela M.R."/>
            <person name="Henrissat B."/>
            <person name="Grigoriev I.V."/>
            <person name="Crouch J.A."/>
            <person name="De Vries R.P."/>
            <person name="Sukno S.A."/>
            <person name="Thon M.R."/>
        </authorList>
    </citation>
    <scope>NUCLEOTIDE SEQUENCE</scope>
    <source>
        <strain evidence="2">CBS 102054</strain>
    </source>
</reference>